<dbReference type="InterPro" id="IPR038731">
    <property type="entry name" value="RgtA/B/C-like"/>
</dbReference>
<evidence type="ECO:0000256" key="3">
    <source>
        <dbReference type="ARBA" id="ARBA00004651"/>
    </source>
</evidence>
<keyword evidence="20" id="KW-1185">Reference proteome</keyword>
<keyword evidence="11" id="KW-0460">Magnesium</keyword>
<evidence type="ECO:0000256" key="15">
    <source>
        <dbReference type="ARBA" id="ARBA00030679"/>
    </source>
</evidence>
<comment type="similarity">
    <text evidence="5">Belongs to the STT3 family.</text>
</comment>
<evidence type="ECO:0000256" key="12">
    <source>
        <dbReference type="ARBA" id="ARBA00022989"/>
    </source>
</evidence>
<gene>
    <name evidence="19" type="ORF">A3L01_01600</name>
</gene>
<dbReference type="Gene3D" id="3.40.50.12610">
    <property type="match status" value="1"/>
</dbReference>
<reference evidence="19 20" key="1">
    <citation type="submission" date="2016-04" db="EMBL/GenBank/DDBJ databases">
        <title>Complete genome sequence of Thermococcus barossii type strain SHCK-94.</title>
        <authorList>
            <person name="Oger P.M."/>
        </authorList>
    </citation>
    <scope>NUCLEOTIDE SEQUENCE [LARGE SCALE GENOMIC DNA]</scope>
    <source>
        <strain evidence="19 20">SHCK-94</strain>
    </source>
</reference>
<evidence type="ECO:0000256" key="16">
    <source>
        <dbReference type="ARBA" id="ARBA00034066"/>
    </source>
</evidence>
<evidence type="ECO:0000256" key="9">
    <source>
        <dbReference type="ARBA" id="ARBA00022692"/>
    </source>
</evidence>
<keyword evidence="10" id="KW-0479">Metal-binding</keyword>
<keyword evidence="14" id="KW-0464">Manganese</keyword>
<dbReference type="GO" id="GO:0004576">
    <property type="term" value="F:oligosaccharyl transferase activity"/>
    <property type="evidence" value="ECO:0007669"/>
    <property type="project" value="InterPro"/>
</dbReference>
<keyword evidence="7" id="KW-0328">Glycosyltransferase</keyword>
<keyword evidence="9 17" id="KW-0812">Transmembrane</keyword>
<feature type="transmembrane region" description="Helical" evidence="17">
    <location>
        <begin position="6"/>
        <end position="22"/>
    </location>
</feature>
<feature type="transmembrane region" description="Helical" evidence="17">
    <location>
        <begin position="204"/>
        <end position="225"/>
    </location>
</feature>
<dbReference type="Gene3D" id="1.50.10.20">
    <property type="match status" value="1"/>
</dbReference>
<feature type="transmembrane region" description="Helical" evidence="17">
    <location>
        <begin position="344"/>
        <end position="366"/>
    </location>
</feature>
<evidence type="ECO:0000256" key="6">
    <source>
        <dbReference type="ARBA" id="ARBA00012602"/>
    </source>
</evidence>
<dbReference type="InterPro" id="IPR003674">
    <property type="entry name" value="Oligo_trans_STT3"/>
</dbReference>
<feature type="transmembrane region" description="Helical" evidence="17">
    <location>
        <begin position="141"/>
        <end position="157"/>
    </location>
</feature>
<dbReference type="EC" id="2.4.99.21" evidence="6"/>
<comment type="cofactor">
    <cofactor evidence="2">
        <name>Mg(2+)</name>
        <dbReference type="ChEBI" id="CHEBI:18420"/>
    </cofactor>
</comment>
<feature type="transmembrane region" description="Helical" evidence="17">
    <location>
        <begin position="271"/>
        <end position="292"/>
    </location>
</feature>
<dbReference type="AlphaFoldDB" id="A0A2Z2MJY4"/>
<name>A0A2Z2MJY4_9EURY</name>
<dbReference type="InterPro" id="IPR008930">
    <property type="entry name" value="Terpenoid_cyclase/PrenylTrfase"/>
</dbReference>
<dbReference type="GO" id="GO:0046872">
    <property type="term" value="F:metal ion binding"/>
    <property type="evidence" value="ECO:0007669"/>
    <property type="project" value="UniProtKB-KW"/>
</dbReference>
<evidence type="ECO:0000259" key="18">
    <source>
        <dbReference type="Pfam" id="PF13231"/>
    </source>
</evidence>
<evidence type="ECO:0000256" key="7">
    <source>
        <dbReference type="ARBA" id="ARBA00022676"/>
    </source>
</evidence>
<dbReference type="PANTHER" id="PTHR13872:SF1">
    <property type="entry name" value="DOLICHYL-DIPHOSPHOOLIGOSACCHARIDE--PROTEIN GLYCOSYLTRANSFERASE SUBUNIT STT3B"/>
    <property type="match status" value="1"/>
</dbReference>
<dbReference type="OrthoDB" id="82393at2157"/>
<sequence length="819" mass="94863">MKKESLYLPLLLIASFILRLIPHRTLLLATYDEYLHKDITLRIVHYGLDSISKDIPSLLGLRAYSYPPLFHIIGAAFYRIFSSDYLFFILPAIYGTLAVFGFYLAFKELMGDKKRALLATTLLAFAPNFIYRTSLYIPENLGLFFFSLSMLFGIRFLKSKRLKDLIPLALVFALYMVTHRGWIFFALASLIVLVSYWWGSIKRHLHYFVALAVIALIAYTQVSFIHSTLGELALRLQRSEVSFLGYFKWIGVVQLVFGAIASPYYFRRDSIRRGFVLWAWAFIFAGGVSFRFRDPYAAIPLSAMAAEYLIDVAFPVIGPALRKAFDGVRGFGAEWIQSVSRKKWLASLVVLLILVSPLAQGVYGAYKYIEAPTVSDKEAYEWIAQNTPENATILVWWDMGYLLIGNTKRKDVVIWKKVYQGFFGEAPTVQEATQAYFDHVVMFSSNQRKWAYYLMKKYNVSYIFVDRKRYSYGFIRYGLMEYAPYDTHFKLEFCNGGSVIYRFIPEPTLKMEQPFPVNYTGNYYPLVNFLEKFWTGYNYADFDSRYKAYFNLNAWMVDLYSRLYQRTGDEDFKSRVDWLLRWLSYKQMENGAFPWGIPPNDFTLYTAYTLEPLKDVNFDGKEKSLSLLDSREREDYFMTTPKDSRGGMVTNALMLPIYKELGILNSTTEKNIVGQLLKEQKGDGSWNDNLGTTIAVASSLARYYQLTGNESVLDSVKKAAQWMTGEQEDSGKLKAEKYEYAYSRATYAQMVYIYHVAGLSDAEERTLRFIEETFNPNREVHPLDAVLTMYRYFGYAYGNDRAIDMLNELLRAHPLLEFD</sequence>
<feature type="transmembrane region" description="Helical" evidence="17">
    <location>
        <begin position="87"/>
        <end position="105"/>
    </location>
</feature>
<comment type="catalytic activity">
    <reaction evidence="16">
        <text>an archaeal dolichyl phosphooligosaccharide + [protein]-L-asparagine = an archaeal dolichyl phosphate + a glycoprotein with the oligosaccharide chain attached by N-beta-D-glycosyl linkage to a protein L-asparagine.</text>
        <dbReference type="EC" id="2.4.99.21"/>
    </reaction>
</comment>
<dbReference type="Proteomes" id="UP000250272">
    <property type="component" value="Chromosome"/>
</dbReference>
<dbReference type="UniPathway" id="UPA00378"/>
<evidence type="ECO:0000256" key="1">
    <source>
        <dbReference type="ARBA" id="ARBA00001936"/>
    </source>
</evidence>
<feature type="transmembrane region" description="Helical" evidence="17">
    <location>
        <begin position="246"/>
        <end position="265"/>
    </location>
</feature>
<dbReference type="GeneID" id="33325425"/>
<feature type="domain" description="Glycosyltransferase RgtA/B/C/D-like" evidence="18">
    <location>
        <begin position="67"/>
        <end position="215"/>
    </location>
</feature>
<comment type="subcellular location">
    <subcellularLocation>
        <location evidence="3">Cell membrane</location>
        <topology evidence="3">Multi-pass membrane protein</topology>
    </subcellularLocation>
</comment>
<evidence type="ECO:0000256" key="4">
    <source>
        <dbReference type="ARBA" id="ARBA00004922"/>
    </source>
</evidence>
<evidence type="ECO:0000256" key="8">
    <source>
        <dbReference type="ARBA" id="ARBA00022679"/>
    </source>
</evidence>
<evidence type="ECO:0000256" key="10">
    <source>
        <dbReference type="ARBA" id="ARBA00022723"/>
    </source>
</evidence>
<dbReference type="SUPFAM" id="SSF48239">
    <property type="entry name" value="Terpenoid cyclases/Protein prenyltransferases"/>
    <property type="match status" value="1"/>
</dbReference>
<keyword evidence="13 17" id="KW-0472">Membrane</keyword>
<evidence type="ECO:0000256" key="11">
    <source>
        <dbReference type="ARBA" id="ARBA00022842"/>
    </source>
</evidence>
<accession>A0A2Z2MJY4</accession>
<keyword evidence="12 17" id="KW-1133">Transmembrane helix</keyword>
<evidence type="ECO:0000256" key="2">
    <source>
        <dbReference type="ARBA" id="ARBA00001946"/>
    </source>
</evidence>
<dbReference type="RefSeq" id="WP_088864160.1">
    <property type="nucleotide sequence ID" value="NZ_CP015101.1"/>
</dbReference>
<dbReference type="PANTHER" id="PTHR13872">
    <property type="entry name" value="DOLICHYL-DIPHOSPHOOLIGOSACCHARIDE--PROTEIN GLYCOSYLTRANSFERASE SUBUNIT"/>
    <property type="match status" value="1"/>
</dbReference>
<proteinExistence type="inferred from homology"/>
<dbReference type="GO" id="GO:0005886">
    <property type="term" value="C:plasma membrane"/>
    <property type="evidence" value="ECO:0007669"/>
    <property type="project" value="UniProtKB-SubCell"/>
</dbReference>
<evidence type="ECO:0000313" key="19">
    <source>
        <dbReference type="EMBL" id="ASJ04124.1"/>
    </source>
</evidence>
<evidence type="ECO:0000256" key="14">
    <source>
        <dbReference type="ARBA" id="ARBA00023211"/>
    </source>
</evidence>
<comment type="pathway">
    <text evidence="4">Protein modification; protein glycosylation.</text>
</comment>
<dbReference type="EMBL" id="CP015101">
    <property type="protein sequence ID" value="ASJ04124.1"/>
    <property type="molecule type" value="Genomic_DNA"/>
</dbReference>
<comment type="cofactor">
    <cofactor evidence="1">
        <name>Mn(2+)</name>
        <dbReference type="ChEBI" id="CHEBI:29035"/>
    </cofactor>
</comment>
<evidence type="ECO:0000256" key="13">
    <source>
        <dbReference type="ARBA" id="ARBA00023136"/>
    </source>
</evidence>
<keyword evidence="8" id="KW-0808">Transferase</keyword>
<dbReference type="KEGG" id="tbs:A3L01_01600"/>
<feature type="transmembrane region" description="Helical" evidence="17">
    <location>
        <begin position="169"/>
        <end position="198"/>
    </location>
</feature>
<evidence type="ECO:0000256" key="5">
    <source>
        <dbReference type="ARBA" id="ARBA00010810"/>
    </source>
</evidence>
<evidence type="ECO:0000256" key="17">
    <source>
        <dbReference type="SAM" id="Phobius"/>
    </source>
</evidence>
<dbReference type="Pfam" id="PF13231">
    <property type="entry name" value="PMT_2"/>
    <property type="match status" value="1"/>
</dbReference>
<evidence type="ECO:0000313" key="20">
    <source>
        <dbReference type="Proteomes" id="UP000250272"/>
    </source>
</evidence>
<protein>
    <recommendedName>
        <fullName evidence="6">dolichyl-phosphooligosaccharide-protein glycotransferase</fullName>
        <ecNumber evidence="6">2.4.99.21</ecNumber>
    </recommendedName>
    <alternativeName>
        <fullName evidence="15">Oligosaccharyl transferase</fullName>
    </alternativeName>
</protein>
<organism evidence="19 20">
    <name type="scientific">Thermococcus barossii</name>
    <dbReference type="NCBI Taxonomy" id="54077"/>
    <lineage>
        <taxon>Archaea</taxon>
        <taxon>Methanobacteriati</taxon>
        <taxon>Methanobacteriota</taxon>
        <taxon>Thermococci</taxon>
        <taxon>Thermococcales</taxon>
        <taxon>Thermococcaceae</taxon>
        <taxon>Thermococcus</taxon>
    </lineage>
</organism>